<comment type="caution">
    <text evidence="2">The sequence shown here is derived from an EMBL/GenBank/DDBJ whole genome shotgun (WGS) entry which is preliminary data.</text>
</comment>
<feature type="region of interest" description="Disordered" evidence="1">
    <location>
        <begin position="28"/>
        <end position="114"/>
    </location>
</feature>
<dbReference type="EMBL" id="CAUYUJ010020100">
    <property type="protein sequence ID" value="CAK0895871.1"/>
    <property type="molecule type" value="Genomic_DNA"/>
</dbReference>
<feature type="compositionally biased region" description="Low complexity" evidence="1">
    <location>
        <begin position="64"/>
        <end position="76"/>
    </location>
</feature>
<reference evidence="2" key="1">
    <citation type="submission" date="2023-10" db="EMBL/GenBank/DDBJ databases">
        <authorList>
            <person name="Chen Y."/>
            <person name="Shah S."/>
            <person name="Dougan E. K."/>
            <person name="Thang M."/>
            <person name="Chan C."/>
        </authorList>
    </citation>
    <scope>NUCLEOTIDE SEQUENCE [LARGE SCALE GENOMIC DNA]</scope>
</reference>
<name>A0ABN9XD42_9DINO</name>
<evidence type="ECO:0000256" key="1">
    <source>
        <dbReference type="SAM" id="MobiDB-lite"/>
    </source>
</evidence>
<evidence type="ECO:0000313" key="2">
    <source>
        <dbReference type="EMBL" id="CAK0895871.1"/>
    </source>
</evidence>
<accession>A0ABN9XD42</accession>
<proteinExistence type="predicted"/>
<protein>
    <submittedName>
        <fullName evidence="2">Uncharacterized protein</fullName>
    </submittedName>
</protein>
<feature type="compositionally biased region" description="Basic and acidic residues" evidence="1">
    <location>
        <begin position="32"/>
        <end position="41"/>
    </location>
</feature>
<dbReference type="Proteomes" id="UP001189429">
    <property type="component" value="Unassembled WGS sequence"/>
</dbReference>
<gene>
    <name evidence="2" type="ORF">PCOR1329_LOCUS74480</name>
</gene>
<feature type="non-terminal residue" evidence="2">
    <location>
        <position position="114"/>
    </location>
</feature>
<organism evidence="2 3">
    <name type="scientific">Prorocentrum cordatum</name>
    <dbReference type="NCBI Taxonomy" id="2364126"/>
    <lineage>
        <taxon>Eukaryota</taxon>
        <taxon>Sar</taxon>
        <taxon>Alveolata</taxon>
        <taxon>Dinophyceae</taxon>
        <taxon>Prorocentrales</taxon>
        <taxon>Prorocentraceae</taxon>
        <taxon>Prorocentrum</taxon>
    </lineage>
</organism>
<sequence>APAGAAGSLGQPADLLAGQERLRRVALAAPLRRGDLRRAEGGRPGATGVRQPQGGGRAPAGSHRQGPARRAPAAGTAGPGGQGGARRPAARRALVRRPPRRRLGRRARGAGRSA</sequence>
<evidence type="ECO:0000313" key="3">
    <source>
        <dbReference type="Proteomes" id="UP001189429"/>
    </source>
</evidence>
<feature type="compositionally biased region" description="Basic residues" evidence="1">
    <location>
        <begin position="88"/>
        <end position="114"/>
    </location>
</feature>
<keyword evidence="3" id="KW-1185">Reference proteome</keyword>
<feature type="non-terminal residue" evidence="2">
    <location>
        <position position="1"/>
    </location>
</feature>